<dbReference type="InterPro" id="IPR036388">
    <property type="entry name" value="WH-like_DNA-bd_sf"/>
</dbReference>
<dbReference type="Gene3D" id="1.10.1740.10">
    <property type="match status" value="1"/>
</dbReference>
<dbReference type="GO" id="GO:0006352">
    <property type="term" value="P:DNA-templated transcription initiation"/>
    <property type="evidence" value="ECO:0007669"/>
    <property type="project" value="InterPro"/>
</dbReference>
<dbReference type="InterPro" id="IPR013324">
    <property type="entry name" value="RNA_pol_sigma_r3/r4-like"/>
</dbReference>
<evidence type="ECO:0000259" key="3">
    <source>
        <dbReference type="Pfam" id="PF08281"/>
    </source>
</evidence>
<dbReference type="AlphaFoldDB" id="A0A1Y2L301"/>
<organism evidence="4 5">
    <name type="scientific">Thalassospira mesophila</name>
    <dbReference type="NCBI Taxonomy" id="1293891"/>
    <lineage>
        <taxon>Bacteria</taxon>
        <taxon>Pseudomonadati</taxon>
        <taxon>Pseudomonadota</taxon>
        <taxon>Alphaproteobacteria</taxon>
        <taxon>Rhodospirillales</taxon>
        <taxon>Thalassospiraceae</taxon>
        <taxon>Thalassospira</taxon>
    </lineage>
</organism>
<evidence type="ECO:0000259" key="2">
    <source>
        <dbReference type="Pfam" id="PF04542"/>
    </source>
</evidence>
<dbReference type="Gene3D" id="1.10.10.10">
    <property type="entry name" value="Winged helix-like DNA-binding domain superfamily/Winged helix DNA-binding domain"/>
    <property type="match status" value="1"/>
</dbReference>
<comment type="subunit">
    <text evidence="1">Interacts transiently with the RNA polymerase catalytic core formed by RpoA, RpoB, RpoC and RpoZ (2 alpha, 1 beta, 1 beta' and 1 omega subunit) to form the RNA polymerase holoenzyme that can initiate transcription.</text>
</comment>
<protein>
    <submittedName>
        <fullName evidence="4">RNA polymerase sigma factor</fullName>
    </submittedName>
</protein>
<dbReference type="InterPro" id="IPR013325">
    <property type="entry name" value="RNA_pol_sigma_r2"/>
</dbReference>
<feature type="domain" description="RNA polymerase sigma factor 70 region 4 type 2" evidence="3">
    <location>
        <begin position="89"/>
        <end position="141"/>
    </location>
</feature>
<reference evidence="4 5" key="1">
    <citation type="submission" date="2014-03" db="EMBL/GenBank/DDBJ databases">
        <title>The draft genome sequence of Thalassospira mesophila JCM 18969.</title>
        <authorList>
            <person name="Lai Q."/>
            <person name="Shao Z."/>
        </authorList>
    </citation>
    <scope>NUCLEOTIDE SEQUENCE [LARGE SCALE GENOMIC DNA]</scope>
    <source>
        <strain evidence="4 5">JCM 18969</strain>
    </source>
</reference>
<dbReference type="InterPro" id="IPR032710">
    <property type="entry name" value="NTF2-like_dom_sf"/>
</dbReference>
<dbReference type="Proteomes" id="UP000193391">
    <property type="component" value="Unassembled WGS sequence"/>
</dbReference>
<name>A0A1Y2L301_9PROT</name>
<dbReference type="Pfam" id="PF04542">
    <property type="entry name" value="Sigma70_r2"/>
    <property type="match status" value="1"/>
</dbReference>
<dbReference type="SUPFAM" id="SSF88946">
    <property type="entry name" value="Sigma2 domain of RNA polymerase sigma factors"/>
    <property type="match status" value="1"/>
</dbReference>
<sequence length="293" mass="32385">MAFRMLGSHADAEDAVQDVWLRWCGADIATINDPLGWLVRVCSNLCLDILKSACRRRENYVGHWLPEPWVNPFANESEAALINRDYLSQAYLVMLEKLSPPERITLVLHDVFDWDHSAIAETLGNQPNNARQILFRARRKMQDQAASELGDTATEKPVAAAVLSDETGCARRLKREDLAGFISALQSGRADAIAALLSPDVTLQSDGGGKASVNINTLFGTDHVARFFAGVWHKNFAAADMTIAESEAESWILFAADGVVHTAITFAVENGRIDRIFVHRNPDKIAVFQPNRS</sequence>
<dbReference type="STRING" id="1293891.TMES_04965"/>
<dbReference type="PANTHER" id="PTHR30173:SF36">
    <property type="entry name" value="ECF RNA POLYMERASE SIGMA FACTOR SIGJ"/>
    <property type="match status" value="1"/>
</dbReference>
<dbReference type="PANTHER" id="PTHR30173">
    <property type="entry name" value="SIGMA 19 FACTOR"/>
    <property type="match status" value="1"/>
</dbReference>
<gene>
    <name evidence="4" type="ORF">TMES_04965</name>
</gene>
<dbReference type="SUPFAM" id="SSF88659">
    <property type="entry name" value="Sigma3 and sigma4 domains of RNA polymerase sigma factors"/>
    <property type="match status" value="1"/>
</dbReference>
<proteinExistence type="predicted"/>
<dbReference type="GO" id="GO:0003677">
    <property type="term" value="F:DNA binding"/>
    <property type="evidence" value="ECO:0007669"/>
    <property type="project" value="InterPro"/>
</dbReference>
<feature type="domain" description="RNA polymerase sigma-70 region 2" evidence="2">
    <location>
        <begin position="2"/>
        <end position="53"/>
    </location>
</feature>
<dbReference type="InterPro" id="IPR007627">
    <property type="entry name" value="RNA_pol_sigma70_r2"/>
</dbReference>
<comment type="caution">
    <text evidence="4">The sequence shown here is derived from an EMBL/GenBank/DDBJ whole genome shotgun (WGS) entry which is preliminary data.</text>
</comment>
<dbReference type="GO" id="GO:0016987">
    <property type="term" value="F:sigma factor activity"/>
    <property type="evidence" value="ECO:0007669"/>
    <property type="project" value="InterPro"/>
</dbReference>
<dbReference type="InterPro" id="IPR013249">
    <property type="entry name" value="RNA_pol_sigma70_r4_t2"/>
</dbReference>
<evidence type="ECO:0000256" key="1">
    <source>
        <dbReference type="ARBA" id="ARBA00011344"/>
    </source>
</evidence>
<dbReference type="Pfam" id="PF08281">
    <property type="entry name" value="Sigma70_r4_2"/>
    <property type="match status" value="1"/>
</dbReference>
<dbReference type="Gene3D" id="3.10.450.50">
    <property type="match status" value="1"/>
</dbReference>
<dbReference type="SUPFAM" id="SSF54427">
    <property type="entry name" value="NTF2-like"/>
    <property type="match status" value="1"/>
</dbReference>
<keyword evidence="5" id="KW-1185">Reference proteome</keyword>
<dbReference type="EMBL" id="JFKA01000002">
    <property type="protein sequence ID" value="OSQ39859.1"/>
    <property type="molecule type" value="Genomic_DNA"/>
</dbReference>
<evidence type="ECO:0000313" key="4">
    <source>
        <dbReference type="EMBL" id="OSQ39859.1"/>
    </source>
</evidence>
<accession>A0A1Y2L301</accession>
<evidence type="ECO:0000313" key="5">
    <source>
        <dbReference type="Proteomes" id="UP000193391"/>
    </source>
</evidence>
<dbReference type="InterPro" id="IPR052704">
    <property type="entry name" value="ECF_Sigma-70_Domain"/>
</dbReference>